<keyword evidence="1" id="KW-0812">Transmembrane</keyword>
<dbReference type="EMBL" id="VSWD01000012">
    <property type="protein sequence ID" value="KAK3086721.1"/>
    <property type="molecule type" value="Genomic_DNA"/>
</dbReference>
<organism evidence="2 3">
    <name type="scientific">Pinctada imbricata</name>
    <name type="common">Atlantic pearl-oyster</name>
    <name type="synonym">Pinctada martensii</name>
    <dbReference type="NCBI Taxonomy" id="66713"/>
    <lineage>
        <taxon>Eukaryota</taxon>
        <taxon>Metazoa</taxon>
        <taxon>Spiralia</taxon>
        <taxon>Lophotrochozoa</taxon>
        <taxon>Mollusca</taxon>
        <taxon>Bivalvia</taxon>
        <taxon>Autobranchia</taxon>
        <taxon>Pteriomorphia</taxon>
        <taxon>Pterioida</taxon>
        <taxon>Pterioidea</taxon>
        <taxon>Pteriidae</taxon>
        <taxon>Pinctada</taxon>
    </lineage>
</organism>
<protein>
    <submittedName>
        <fullName evidence="2">Uncharacterized protein</fullName>
    </submittedName>
</protein>
<keyword evidence="1" id="KW-0472">Membrane</keyword>
<proteinExistence type="predicted"/>
<sequence length="131" mass="15062">MTKFASIEEIRSECHAIVEEIGGYLFIPPLVFINFLLVLSYTRLGENDRRHGVMFELTQLLCHDDGSHVFRIHKAISWEILGICQELCGGHHAALHSYVKALHDRHNFFKQATLARIACSTYGIWVRRNVI</sequence>
<reference evidence="2" key="1">
    <citation type="submission" date="2019-08" db="EMBL/GenBank/DDBJ databases">
        <title>The improved chromosome-level genome for the pearl oyster Pinctada fucata martensii using PacBio sequencing and Hi-C.</title>
        <authorList>
            <person name="Zheng Z."/>
        </authorList>
    </citation>
    <scope>NUCLEOTIDE SEQUENCE</scope>
    <source>
        <strain evidence="2">ZZ-2019</strain>
        <tissue evidence="2">Adductor muscle</tissue>
    </source>
</reference>
<dbReference type="Proteomes" id="UP001186944">
    <property type="component" value="Unassembled WGS sequence"/>
</dbReference>
<keyword evidence="3" id="KW-1185">Reference proteome</keyword>
<evidence type="ECO:0000313" key="2">
    <source>
        <dbReference type="EMBL" id="KAK3086721.1"/>
    </source>
</evidence>
<evidence type="ECO:0000313" key="3">
    <source>
        <dbReference type="Proteomes" id="UP001186944"/>
    </source>
</evidence>
<dbReference type="AlphaFoldDB" id="A0AA88XJY4"/>
<name>A0AA88XJY4_PINIB</name>
<keyword evidence="1" id="KW-1133">Transmembrane helix</keyword>
<comment type="caution">
    <text evidence="2">The sequence shown here is derived from an EMBL/GenBank/DDBJ whole genome shotgun (WGS) entry which is preliminary data.</text>
</comment>
<feature type="transmembrane region" description="Helical" evidence="1">
    <location>
        <begin position="21"/>
        <end position="41"/>
    </location>
</feature>
<gene>
    <name evidence="2" type="ORF">FSP39_022481</name>
</gene>
<evidence type="ECO:0000256" key="1">
    <source>
        <dbReference type="SAM" id="Phobius"/>
    </source>
</evidence>
<accession>A0AA88XJY4</accession>